<evidence type="ECO:0000256" key="3">
    <source>
        <dbReference type="ARBA" id="ARBA00038209"/>
    </source>
</evidence>
<dbReference type="NCBIfam" id="TIGR00236">
    <property type="entry name" value="wecB"/>
    <property type="match status" value="1"/>
</dbReference>
<dbReference type="PANTHER" id="PTHR43174:SF2">
    <property type="entry name" value="UDP-N-ACETYLGLUCOSAMINE 2-EPIMERASE"/>
    <property type="match status" value="1"/>
</dbReference>
<keyword evidence="8" id="KW-1185">Reference proteome</keyword>
<sequence>MKIVLVAGTRPEVIKLAPVRAAALSHPNVCVEWIATGQHTTLADQAMEMFTLRPDRRLALDWDGSSLTSLTGALVSELGAALADAKPDMVVVQGDTASAFSGAAAAHLNRIPVAHVEAGLRSGDFANPFPEEGFRRLITPIADLNFAPTRDAAKNLRNEGIARGKVFVTGNTVIDAVLEIAKQDRVPEVLSRAKPGERLVLVTTHRRENWGEGVSNICSAIRALRSAYNDIRFILPAHLNPRVRDTVAAELAGEDRIEVIEPLAYPDFIAVLKNCTLVLSDSGGVQEEAPSFRIPVLVLRERTERMEAVKAGTAKLVGTDRETIVREASRLLGDETRRRAMMRSGNPFGDGKSSERIVREIAKFCRVTLAEPANAAGAINPVGAAASARA</sequence>
<evidence type="ECO:0000313" key="7">
    <source>
        <dbReference type="EMBL" id="MFC2927205.1"/>
    </source>
</evidence>
<organism evidence="7 8">
    <name type="scientific">Hyphobacterium vulgare</name>
    <dbReference type="NCBI Taxonomy" id="1736751"/>
    <lineage>
        <taxon>Bacteria</taxon>
        <taxon>Pseudomonadati</taxon>
        <taxon>Pseudomonadota</taxon>
        <taxon>Alphaproteobacteria</taxon>
        <taxon>Maricaulales</taxon>
        <taxon>Maricaulaceae</taxon>
        <taxon>Hyphobacterium</taxon>
    </lineage>
</organism>
<comment type="similarity">
    <text evidence="3 5">Belongs to the UDP-N-acetylglucosamine 2-epimerase family.</text>
</comment>
<dbReference type="EMBL" id="JBHRSV010000028">
    <property type="protein sequence ID" value="MFC2927205.1"/>
    <property type="molecule type" value="Genomic_DNA"/>
</dbReference>
<dbReference type="Pfam" id="PF02350">
    <property type="entry name" value="Epimerase_2"/>
    <property type="match status" value="1"/>
</dbReference>
<dbReference type="InterPro" id="IPR029767">
    <property type="entry name" value="WecB-like"/>
</dbReference>
<dbReference type="PANTHER" id="PTHR43174">
    <property type="entry name" value="UDP-N-ACETYLGLUCOSAMINE 2-EPIMERASE"/>
    <property type="match status" value="1"/>
</dbReference>
<evidence type="ECO:0000259" key="6">
    <source>
        <dbReference type="Pfam" id="PF02350"/>
    </source>
</evidence>
<evidence type="ECO:0000256" key="1">
    <source>
        <dbReference type="ARBA" id="ARBA00023235"/>
    </source>
</evidence>
<gene>
    <name evidence="7" type="primary">wecB</name>
    <name evidence="7" type="ORF">ACFOOR_13930</name>
</gene>
<comment type="caution">
    <text evidence="7">The sequence shown here is derived from an EMBL/GenBank/DDBJ whole genome shotgun (WGS) entry which is preliminary data.</text>
</comment>
<evidence type="ECO:0000256" key="5">
    <source>
        <dbReference type="RuleBase" id="RU003513"/>
    </source>
</evidence>
<evidence type="ECO:0000256" key="4">
    <source>
        <dbReference type="ARBA" id="ARBA00038858"/>
    </source>
</evidence>
<dbReference type="EC" id="5.1.3.14" evidence="4"/>
<dbReference type="Gene3D" id="3.40.50.2000">
    <property type="entry name" value="Glycogen Phosphorylase B"/>
    <property type="match status" value="2"/>
</dbReference>
<comment type="catalytic activity">
    <reaction evidence="2">
        <text>UDP-N-acetyl-alpha-D-glucosamine = UDP-N-acetyl-alpha-D-mannosamine</text>
        <dbReference type="Rhea" id="RHEA:17213"/>
        <dbReference type="ChEBI" id="CHEBI:57705"/>
        <dbReference type="ChEBI" id="CHEBI:68623"/>
        <dbReference type="EC" id="5.1.3.14"/>
    </reaction>
</comment>
<proteinExistence type="inferred from homology"/>
<dbReference type="GO" id="GO:0008761">
    <property type="term" value="F:UDP-N-acetylglucosamine 2-epimerase activity"/>
    <property type="evidence" value="ECO:0007669"/>
    <property type="project" value="UniProtKB-EC"/>
</dbReference>
<dbReference type="InterPro" id="IPR003331">
    <property type="entry name" value="UDP_GlcNAc_Epimerase_2_dom"/>
</dbReference>
<dbReference type="SUPFAM" id="SSF53756">
    <property type="entry name" value="UDP-Glycosyltransferase/glycogen phosphorylase"/>
    <property type="match status" value="1"/>
</dbReference>
<accession>A0ABV7A0H0</accession>
<reference evidence="8" key="1">
    <citation type="journal article" date="2019" name="Int. J. Syst. Evol. Microbiol.">
        <title>The Global Catalogue of Microorganisms (GCM) 10K type strain sequencing project: providing services to taxonomists for standard genome sequencing and annotation.</title>
        <authorList>
            <consortium name="The Broad Institute Genomics Platform"/>
            <consortium name="The Broad Institute Genome Sequencing Center for Infectious Disease"/>
            <person name="Wu L."/>
            <person name="Ma J."/>
        </authorList>
    </citation>
    <scope>NUCLEOTIDE SEQUENCE [LARGE SCALE GENOMIC DNA]</scope>
    <source>
        <strain evidence="8">KCTC 52487</strain>
    </source>
</reference>
<evidence type="ECO:0000256" key="2">
    <source>
        <dbReference type="ARBA" id="ARBA00036080"/>
    </source>
</evidence>
<protein>
    <recommendedName>
        <fullName evidence="4">UDP-N-acetylglucosamine 2-epimerase (non-hydrolyzing)</fullName>
        <ecNumber evidence="4">5.1.3.14</ecNumber>
    </recommendedName>
</protein>
<name>A0ABV7A0H0_9PROT</name>
<dbReference type="Proteomes" id="UP001595379">
    <property type="component" value="Unassembled WGS sequence"/>
</dbReference>
<keyword evidence="1 5" id="KW-0413">Isomerase</keyword>
<dbReference type="CDD" id="cd03786">
    <property type="entry name" value="GTB_UDP-GlcNAc_2-Epimerase"/>
    <property type="match status" value="1"/>
</dbReference>
<dbReference type="RefSeq" id="WP_343163191.1">
    <property type="nucleotide sequence ID" value="NZ_JBHRSV010000028.1"/>
</dbReference>
<evidence type="ECO:0000313" key="8">
    <source>
        <dbReference type="Proteomes" id="UP001595379"/>
    </source>
</evidence>
<feature type="domain" description="UDP-N-acetylglucosamine 2-epimerase" evidence="6">
    <location>
        <begin position="26"/>
        <end position="361"/>
    </location>
</feature>